<sequence>MAFPNFHQSFLLSTDASNYATGAILSQVQNGEERVIAYASHVLTRTEKKWSTYDKELWAIVGSVRYFRHYLSCNPFTIITDHRPLLSLRKLDVTHDPTGRRGHWALELDPYQRTITHKEGKKHTNADAMSRIPLSHDLVVLDGSSSPVDLETPPPVSESHNPPVQHSPAINTTAQICSSEKDTAVVQTTNTGMELLQHTLSDQSDDIVTEQLSDPILSEVYRWVQHDRRPYLRHVRGKIQRKLWWQFPKLELCNQLLCRKAHTAPGKPLVYQVLIPNTLITKTLNILHGNPYSGHYSADRTFKKAITMCYWPGMRSDIYNFCTECHTCEAYKKPVPQHRAPLQSIQAERPFQFVCTDITELPLTSQGHKYVLVVQNHFTKYVNAFPMSDQKAVTVAKLLCERYIPEHGVPEELFSDQGRQYESEIIQTICHRLNIKKKRTSPYHPRGNGMVERFN</sequence>
<dbReference type="InParanoid" id="A0A671TUG6"/>
<dbReference type="GeneTree" id="ENSGT00940000175139"/>
<dbReference type="PANTHER" id="PTHR37984:SF15">
    <property type="entry name" value="INTEGRASE CATALYTIC DOMAIN-CONTAINING PROTEIN"/>
    <property type="match status" value="1"/>
</dbReference>
<dbReference type="Pfam" id="PF17921">
    <property type="entry name" value="Integrase_H2C2"/>
    <property type="match status" value="1"/>
</dbReference>
<reference evidence="10" key="3">
    <citation type="submission" date="2025-09" db="UniProtKB">
        <authorList>
            <consortium name="Ensembl"/>
        </authorList>
    </citation>
    <scope>IDENTIFICATION</scope>
</reference>
<dbReference type="OMA" id="TECHTCE"/>
<dbReference type="Pfam" id="PF17917">
    <property type="entry name" value="RT_RNaseH"/>
    <property type="match status" value="1"/>
</dbReference>
<dbReference type="GO" id="GO:0003676">
    <property type="term" value="F:nucleic acid binding"/>
    <property type="evidence" value="ECO:0007669"/>
    <property type="project" value="InterPro"/>
</dbReference>
<feature type="region of interest" description="Disordered" evidence="8">
    <location>
        <begin position="143"/>
        <end position="166"/>
    </location>
</feature>
<dbReference type="PANTHER" id="PTHR37984">
    <property type="entry name" value="PROTEIN CBG26694"/>
    <property type="match status" value="1"/>
</dbReference>
<dbReference type="PROSITE" id="PS50994">
    <property type="entry name" value="INTEGRASE"/>
    <property type="match status" value="1"/>
</dbReference>
<reference evidence="10" key="1">
    <citation type="submission" date="2021-04" db="EMBL/GenBank/DDBJ databases">
        <authorList>
            <consortium name="Wellcome Sanger Institute Data Sharing"/>
        </authorList>
    </citation>
    <scope>NUCLEOTIDE SEQUENCE [LARGE SCALE GENOMIC DNA]</scope>
</reference>
<dbReference type="CDD" id="cd09274">
    <property type="entry name" value="RNase_HI_RT_Ty3"/>
    <property type="match status" value="1"/>
</dbReference>
<dbReference type="GO" id="GO:0016787">
    <property type="term" value="F:hydrolase activity"/>
    <property type="evidence" value="ECO:0007669"/>
    <property type="project" value="UniProtKB-KW"/>
</dbReference>
<evidence type="ECO:0000256" key="2">
    <source>
        <dbReference type="ARBA" id="ARBA00022695"/>
    </source>
</evidence>
<evidence type="ECO:0000313" key="11">
    <source>
        <dbReference type="Proteomes" id="UP000472265"/>
    </source>
</evidence>
<keyword evidence="2" id="KW-0548">Nucleotidyltransferase</keyword>
<dbReference type="InterPro" id="IPR050951">
    <property type="entry name" value="Retrovirus_Pol_polyprotein"/>
</dbReference>
<dbReference type="InterPro" id="IPR041588">
    <property type="entry name" value="Integrase_H2C2"/>
</dbReference>
<keyword evidence="1" id="KW-0808">Transferase</keyword>
<evidence type="ECO:0000256" key="5">
    <source>
        <dbReference type="ARBA" id="ARBA00022801"/>
    </source>
</evidence>
<name>A0A671TUG6_SPAAU</name>
<dbReference type="Gene3D" id="3.10.20.370">
    <property type="match status" value="1"/>
</dbReference>
<dbReference type="SUPFAM" id="SSF53098">
    <property type="entry name" value="Ribonuclease H-like"/>
    <property type="match status" value="1"/>
</dbReference>
<dbReference type="FunFam" id="1.10.340.70:FF:000001">
    <property type="entry name" value="Retrovirus-related Pol polyprotein from transposon gypsy-like Protein"/>
    <property type="match status" value="1"/>
</dbReference>
<dbReference type="Ensembl" id="ENSSAUT00010005363.1">
    <property type="protein sequence ID" value="ENSSAUP00010004965.1"/>
    <property type="gene ID" value="ENSSAUG00010002535.1"/>
</dbReference>
<evidence type="ECO:0000256" key="3">
    <source>
        <dbReference type="ARBA" id="ARBA00022722"/>
    </source>
</evidence>
<evidence type="ECO:0000256" key="8">
    <source>
        <dbReference type="SAM" id="MobiDB-lite"/>
    </source>
</evidence>
<keyword evidence="11" id="KW-1185">Reference proteome</keyword>
<feature type="domain" description="Integrase catalytic" evidence="9">
    <location>
        <begin position="346"/>
        <end position="455"/>
    </location>
</feature>
<dbReference type="InterPro" id="IPR012337">
    <property type="entry name" value="RNaseH-like_sf"/>
</dbReference>
<dbReference type="Proteomes" id="UP000472265">
    <property type="component" value="Chromosome 17"/>
</dbReference>
<keyword evidence="6" id="KW-0695">RNA-directed DNA polymerase</keyword>
<reference evidence="10" key="2">
    <citation type="submission" date="2025-08" db="UniProtKB">
        <authorList>
            <consortium name="Ensembl"/>
        </authorList>
    </citation>
    <scope>IDENTIFICATION</scope>
</reference>
<evidence type="ECO:0000259" key="9">
    <source>
        <dbReference type="PROSITE" id="PS50994"/>
    </source>
</evidence>
<dbReference type="AlphaFoldDB" id="A0A671TUG6"/>
<keyword evidence="3" id="KW-0540">Nuclease</keyword>
<protein>
    <recommendedName>
        <fullName evidence="7">Gypsy retrotransposon integrase-like protein 1</fullName>
    </recommendedName>
</protein>
<evidence type="ECO:0000256" key="4">
    <source>
        <dbReference type="ARBA" id="ARBA00022759"/>
    </source>
</evidence>
<evidence type="ECO:0000256" key="1">
    <source>
        <dbReference type="ARBA" id="ARBA00022679"/>
    </source>
</evidence>
<organism evidence="10 11">
    <name type="scientific">Sparus aurata</name>
    <name type="common">Gilthead sea bream</name>
    <dbReference type="NCBI Taxonomy" id="8175"/>
    <lineage>
        <taxon>Eukaryota</taxon>
        <taxon>Metazoa</taxon>
        <taxon>Chordata</taxon>
        <taxon>Craniata</taxon>
        <taxon>Vertebrata</taxon>
        <taxon>Euteleostomi</taxon>
        <taxon>Actinopterygii</taxon>
        <taxon>Neopterygii</taxon>
        <taxon>Teleostei</taxon>
        <taxon>Neoteleostei</taxon>
        <taxon>Acanthomorphata</taxon>
        <taxon>Eupercaria</taxon>
        <taxon>Spariformes</taxon>
        <taxon>Sparidae</taxon>
        <taxon>Sparus</taxon>
    </lineage>
</organism>
<dbReference type="SUPFAM" id="SSF56672">
    <property type="entry name" value="DNA/RNA polymerases"/>
    <property type="match status" value="1"/>
</dbReference>
<proteinExistence type="predicted"/>
<dbReference type="InterPro" id="IPR043502">
    <property type="entry name" value="DNA/RNA_pol_sf"/>
</dbReference>
<keyword evidence="5" id="KW-0378">Hydrolase</keyword>
<dbReference type="FunFam" id="3.10.20.370:FF:000001">
    <property type="entry name" value="Retrovirus-related Pol polyprotein from transposon 17.6-like protein"/>
    <property type="match status" value="1"/>
</dbReference>
<dbReference type="Gene3D" id="3.30.420.10">
    <property type="entry name" value="Ribonuclease H-like superfamily/Ribonuclease H"/>
    <property type="match status" value="1"/>
</dbReference>
<accession>A0A671TUG6</accession>
<dbReference type="Gene3D" id="1.10.340.70">
    <property type="match status" value="1"/>
</dbReference>
<evidence type="ECO:0000256" key="7">
    <source>
        <dbReference type="ARBA" id="ARBA00039658"/>
    </source>
</evidence>
<dbReference type="GO" id="GO:0004519">
    <property type="term" value="F:endonuclease activity"/>
    <property type="evidence" value="ECO:0007669"/>
    <property type="project" value="UniProtKB-KW"/>
</dbReference>
<keyword evidence="4" id="KW-0255">Endonuclease</keyword>
<dbReference type="InterPro" id="IPR001584">
    <property type="entry name" value="Integrase_cat-core"/>
</dbReference>
<dbReference type="InterPro" id="IPR041373">
    <property type="entry name" value="RT_RNaseH"/>
</dbReference>
<dbReference type="GO" id="GO:0015074">
    <property type="term" value="P:DNA integration"/>
    <property type="evidence" value="ECO:0007669"/>
    <property type="project" value="InterPro"/>
</dbReference>
<dbReference type="Pfam" id="PF00665">
    <property type="entry name" value="rve"/>
    <property type="match status" value="1"/>
</dbReference>
<evidence type="ECO:0000313" key="10">
    <source>
        <dbReference type="Ensembl" id="ENSSAUP00010004965.1"/>
    </source>
</evidence>
<dbReference type="InterPro" id="IPR036397">
    <property type="entry name" value="RNaseH_sf"/>
</dbReference>
<evidence type="ECO:0000256" key="6">
    <source>
        <dbReference type="ARBA" id="ARBA00022918"/>
    </source>
</evidence>
<dbReference type="GO" id="GO:0003964">
    <property type="term" value="F:RNA-directed DNA polymerase activity"/>
    <property type="evidence" value="ECO:0007669"/>
    <property type="project" value="UniProtKB-KW"/>
</dbReference>